<dbReference type="EMBL" id="MNCJ02000332">
    <property type="protein sequence ID" value="KAF5756688.1"/>
    <property type="molecule type" value="Genomic_DNA"/>
</dbReference>
<name>A0A9K3GVM6_HELAN</name>
<dbReference type="AlphaFoldDB" id="A0A9K3GVM6"/>
<sequence length="57" mass="6377">MLTHIANNSLFKLLYTDPPQNRGKPNKTTNRLHTGKRAPASSRNTSIFRSITVPQVS</sequence>
<feature type="region of interest" description="Disordered" evidence="1">
    <location>
        <begin position="15"/>
        <end position="57"/>
    </location>
</feature>
<gene>
    <name evidence="2" type="ORF">HanXRQr2_Chr17g0817751</name>
</gene>
<reference evidence="2" key="2">
    <citation type="submission" date="2020-06" db="EMBL/GenBank/DDBJ databases">
        <title>Helianthus annuus Genome sequencing and assembly Release 2.</title>
        <authorList>
            <person name="Gouzy J."/>
            <person name="Langlade N."/>
            <person name="Munos S."/>
        </authorList>
    </citation>
    <scope>NUCLEOTIDE SEQUENCE</scope>
    <source>
        <tissue evidence="2">Leaves</tissue>
    </source>
</reference>
<evidence type="ECO:0000313" key="3">
    <source>
        <dbReference type="Proteomes" id="UP000215914"/>
    </source>
</evidence>
<dbReference type="Gramene" id="mRNA:HanXRQr2_Chr17g0817751">
    <property type="protein sequence ID" value="mRNA:HanXRQr2_Chr17g0817751"/>
    <property type="gene ID" value="HanXRQr2_Chr17g0817751"/>
</dbReference>
<organism evidence="2 3">
    <name type="scientific">Helianthus annuus</name>
    <name type="common">Common sunflower</name>
    <dbReference type="NCBI Taxonomy" id="4232"/>
    <lineage>
        <taxon>Eukaryota</taxon>
        <taxon>Viridiplantae</taxon>
        <taxon>Streptophyta</taxon>
        <taxon>Embryophyta</taxon>
        <taxon>Tracheophyta</taxon>
        <taxon>Spermatophyta</taxon>
        <taxon>Magnoliopsida</taxon>
        <taxon>eudicotyledons</taxon>
        <taxon>Gunneridae</taxon>
        <taxon>Pentapetalae</taxon>
        <taxon>asterids</taxon>
        <taxon>campanulids</taxon>
        <taxon>Asterales</taxon>
        <taxon>Asteraceae</taxon>
        <taxon>Asteroideae</taxon>
        <taxon>Heliantheae alliance</taxon>
        <taxon>Heliantheae</taxon>
        <taxon>Helianthus</taxon>
    </lineage>
</organism>
<evidence type="ECO:0000313" key="2">
    <source>
        <dbReference type="EMBL" id="KAF5756688.1"/>
    </source>
</evidence>
<comment type="caution">
    <text evidence="2">The sequence shown here is derived from an EMBL/GenBank/DDBJ whole genome shotgun (WGS) entry which is preliminary data.</text>
</comment>
<keyword evidence="3" id="KW-1185">Reference proteome</keyword>
<dbReference type="Proteomes" id="UP000215914">
    <property type="component" value="Unassembled WGS sequence"/>
</dbReference>
<evidence type="ECO:0000256" key="1">
    <source>
        <dbReference type="SAM" id="MobiDB-lite"/>
    </source>
</evidence>
<reference evidence="2" key="1">
    <citation type="journal article" date="2017" name="Nature">
        <title>The sunflower genome provides insights into oil metabolism, flowering and Asterid evolution.</title>
        <authorList>
            <person name="Badouin H."/>
            <person name="Gouzy J."/>
            <person name="Grassa C.J."/>
            <person name="Murat F."/>
            <person name="Staton S.E."/>
            <person name="Cottret L."/>
            <person name="Lelandais-Briere C."/>
            <person name="Owens G.L."/>
            <person name="Carrere S."/>
            <person name="Mayjonade B."/>
            <person name="Legrand L."/>
            <person name="Gill N."/>
            <person name="Kane N.C."/>
            <person name="Bowers J.E."/>
            <person name="Hubner S."/>
            <person name="Bellec A."/>
            <person name="Berard A."/>
            <person name="Berges H."/>
            <person name="Blanchet N."/>
            <person name="Boniface M.C."/>
            <person name="Brunel D."/>
            <person name="Catrice O."/>
            <person name="Chaidir N."/>
            <person name="Claudel C."/>
            <person name="Donnadieu C."/>
            <person name="Faraut T."/>
            <person name="Fievet G."/>
            <person name="Helmstetter N."/>
            <person name="King M."/>
            <person name="Knapp S.J."/>
            <person name="Lai Z."/>
            <person name="Le Paslier M.C."/>
            <person name="Lippi Y."/>
            <person name="Lorenzon L."/>
            <person name="Mandel J.R."/>
            <person name="Marage G."/>
            <person name="Marchand G."/>
            <person name="Marquand E."/>
            <person name="Bret-Mestries E."/>
            <person name="Morien E."/>
            <person name="Nambeesan S."/>
            <person name="Nguyen T."/>
            <person name="Pegot-Espagnet P."/>
            <person name="Pouilly N."/>
            <person name="Raftis F."/>
            <person name="Sallet E."/>
            <person name="Schiex T."/>
            <person name="Thomas J."/>
            <person name="Vandecasteele C."/>
            <person name="Vares D."/>
            <person name="Vear F."/>
            <person name="Vautrin S."/>
            <person name="Crespi M."/>
            <person name="Mangin B."/>
            <person name="Burke J.M."/>
            <person name="Salse J."/>
            <person name="Munos S."/>
            <person name="Vincourt P."/>
            <person name="Rieseberg L.H."/>
            <person name="Langlade N.B."/>
        </authorList>
    </citation>
    <scope>NUCLEOTIDE SEQUENCE</scope>
    <source>
        <tissue evidence="2">Leaves</tissue>
    </source>
</reference>
<accession>A0A9K3GVM6</accession>
<protein>
    <submittedName>
        <fullName evidence="2">Uncharacterized protein</fullName>
    </submittedName>
</protein>
<proteinExistence type="predicted"/>
<feature type="compositionally biased region" description="Polar residues" evidence="1">
    <location>
        <begin position="41"/>
        <end position="57"/>
    </location>
</feature>